<evidence type="ECO:0000256" key="3">
    <source>
        <dbReference type="ARBA" id="ARBA00012982"/>
    </source>
</evidence>
<gene>
    <name evidence="12" type="ORF">HMPREF9220_1262</name>
</gene>
<dbReference type="PANTHER" id="PTHR12589">
    <property type="entry name" value="PYRUVOYL TETRAHYDROBIOPTERIN SYNTHASE"/>
    <property type="match status" value="1"/>
</dbReference>
<feature type="active site" description="Charge relay system" evidence="10">
    <location>
        <position position="64"/>
    </location>
</feature>
<evidence type="ECO:0000256" key="10">
    <source>
        <dbReference type="PIRSR" id="PIRSR006113-1"/>
    </source>
</evidence>
<dbReference type="GO" id="GO:0046872">
    <property type="term" value="F:metal ion binding"/>
    <property type="evidence" value="ECO:0007669"/>
    <property type="project" value="UniProtKB-KW"/>
</dbReference>
<dbReference type="EC" id="4.1.2.50" evidence="3"/>
<organism evidence="12 13">
    <name type="scientific">Dialister micraerophilus UPII 345-E</name>
    <dbReference type="NCBI Taxonomy" id="910314"/>
    <lineage>
        <taxon>Bacteria</taxon>
        <taxon>Bacillati</taxon>
        <taxon>Bacillota</taxon>
        <taxon>Negativicutes</taxon>
        <taxon>Veillonellales</taxon>
        <taxon>Veillonellaceae</taxon>
        <taxon>Dialister</taxon>
    </lineage>
</organism>
<evidence type="ECO:0000256" key="4">
    <source>
        <dbReference type="ARBA" id="ARBA00018141"/>
    </source>
</evidence>
<sequence length="109" mass="12433">MYTVTKRMEISGAHFLKLDYESKCKKLHGHNWIVTITVQSETLNEHGMVVDFTDIKKVVNRLDHNVVNEVIGSMNPTAENIAKWLCDQIPNCIKVSVQETEGNIATYEK</sequence>
<protein>
    <recommendedName>
        <fullName evidence="4">6-carboxy-5,6,7,8-tetrahydropterin synthase</fullName>
        <ecNumber evidence="3">4.1.2.50</ecNumber>
    </recommendedName>
    <alternativeName>
        <fullName evidence="8">Queuosine biosynthesis protein QueD</fullName>
    </alternativeName>
</protein>
<keyword evidence="6 11" id="KW-0862">Zinc</keyword>
<dbReference type="InterPro" id="IPR038418">
    <property type="entry name" value="6-PTP_synth/QueD_sf"/>
</dbReference>
<dbReference type="PIRSF" id="PIRSF006113">
    <property type="entry name" value="PTP_synth"/>
    <property type="match status" value="1"/>
</dbReference>
<comment type="catalytic activity">
    <reaction evidence="9">
        <text>7,8-dihydroneopterin 3'-triphosphate + H2O = 6-carboxy-5,6,7,8-tetrahydropterin + triphosphate + acetaldehyde + 2 H(+)</text>
        <dbReference type="Rhea" id="RHEA:27966"/>
        <dbReference type="ChEBI" id="CHEBI:15343"/>
        <dbReference type="ChEBI" id="CHEBI:15377"/>
        <dbReference type="ChEBI" id="CHEBI:15378"/>
        <dbReference type="ChEBI" id="CHEBI:18036"/>
        <dbReference type="ChEBI" id="CHEBI:58462"/>
        <dbReference type="ChEBI" id="CHEBI:61032"/>
        <dbReference type="EC" id="4.1.2.50"/>
    </reaction>
</comment>
<evidence type="ECO:0000256" key="2">
    <source>
        <dbReference type="ARBA" id="ARBA00008900"/>
    </source>
</evidence>
<dbReference type="UniPathway" id="UPA00391"/>
<keyword evidence="7" id="KW-0456">Lyase</keyword>
<proteinExistence type="inferred from homology"/>
<feature type="binding site" evidence="11">
    <location>
        <position position="28"/>
    </location>
    <ligand>
        <name>Zn(2+)</name>
        <dbReference type="ChEBI" id="CHEBI:29105"/>
    </ligand>
</feature>
<dbReference type="NCBIfam" id="TIGR03367">
    <property type="entry name" value="queuosine_QueD"/>
    <property type="match status" value="1"/>
</dbReference>
<evidence type="ECO:0000313" key="13">
    <source>
        <dbReference type="Proteomes" id="UP000004594"/>
    </source>
</evidence>
<evidence type="ECO:0000256" key="1">
    <source>
        <dbReference type="ARBA" id="ARBA00005061"/>
    </source>
</evidence>
<dbReference type="eggNOG" id="COG0720">
    <property type="taxonomic scope" value="Bacteria"/>
</dbReference>
<feature type="active site" description="Charge relay system" evidence="10">
    <location>
        <position position="99"/>
    </location>
</feature>
<feature type="active site" description="Proton acceptor" evidence="10">
    <location>
        <position position="24"/>
    </location>
</feature>
<dbReference type="OrthoDB" id="9804698at2"/>
<dbReference type="AlphaFoldDB" id="E4L7B4"/>
<name>E4L7B4_9FIRM</name>
<comment type="pathway">
    <text evidence="1">Purine metabolism; 7-cyano-7-deazaguanine biosynthesis.</text>
</comment>
<accession>E4L7B4</accession>
<dbReference type="SUPFAM" id="SSF55620">
    <property type="entry name" value="Tetrahydrobiopterin biosynthesis enzymes-like"/>
    <property type="match status" value="1"/>
</dbReference>
<feature type="binding site" evidence="11">
    <location>
        <position position="14"/>
    </location>
    <ligand>
        <name>Zn(2+)</name>
        <dbReference type="ChEBI" id="CHEBI:29105"/>
    </ligand>
</feature>
<reference evidence="12 13" key="1">
    <citation type="submission" date="2010-11" db="EMBL/GenBank/DDBJ databases">
        <authorList>
            <person name="Durkin A.S."/>
            <person name="Madupu R."/>
            <person name="Torralba M."/>
            <person name="Gillis M."/>
            <person name="Methe B."/>
            <person name="Sutton G."/>
            <person name="Nelson K.E."/>
        </authorList>
    </citation>
    <scope>NUCLEOTIDE SEQUENCE [LARGE SCALE GENOMIC DNA]</scope>
    <source>
        <strain evidence="12 13">UPII 345-E</strain>
    </source>
</reference>
<evidence type="ECO:0000256" key="7">
    <source>
        <dbReference type="ARBA" id="ARBA00023239"/>
    </source>
</evidence>
<evidence type="ECO:0000313" key="12">
    <source>
        <dbReference type="EMBL" id="EFR43407.1"/>
    </source>
</evidence>
<evidence type="ECO:0000256" key="6">
    <source>
        <dbReference type="ARBA" id="ARBA00022833"/>
    </source>
</evidence>
<dbReference type="RefSeq" id="WP_007553769.1">
    <property type="nucleotide sequence ID" value="NZ_AENT01000001.1"/>
</dbReference>
<comment type="caution">
    <text evidence="12">The sequence shown here is derived from an EMBL/GenBank/DDBJ whole genome shotgun (WGS) entry which is preliminary data.</text>
</comment>
<evidence type="ECO:0000256" key="5">
    <source>
        <dbReference type="ARBA" id="ARBA00022723"/>
    </source>
</evidence>
<dbReference type="GO" id="GO:0070497">
    <property type="term" value="F:6-carboxytetrahydropterin synthase activity"/>
    <property type="evidence" value="ECO:0007669"/>
    <property type="project" value="UniProtKB-EC"/>
</dbReference>
<comment type="similarity">
    <text evidence="2">Belongs to the PTPS family. QueD subfamily.</text>
</comment>
<keyword evidence="5 11" id="KW-0479">Metal-binding</keyword>
<dbReference type="Proteomes" id="UP000004594">
    <property type="component" value="Unassembled WGS sequence"/>
</dbReference>
<evidence type="ECO:0000256" key="11">
    <source>
        <dbReference type="PIRSR" id="PIRSR006113-2"/>
    </source>
</evidence>
<comment type="cofactor">
    <cofactor evidence="11">
        <name>Zn(2+)</name>
        <dbReference type="ChEBI" id="CHEBI:29105"/>
    </cofactor>
    <text evidence="11">Binds 1 zinc ion per subunit.</text>
</comment>
<dbReference type="EMBL" id="AENT01000001">
    <property type="protein sequence ID" value="EFR43407.1"/>
    <property type="molecule type" value="Genomic_DNA"/>
</dbReference>
<evidence type="ECO:0000256" key="8">
    <source>
        <dbReference type="ARBA" id="ARBA00031449"/>
    </source>
</evidence>
<feature type="binding site" evidence="11">
    <location>
        <position position="30"/>
    </location>
    <ligand>
        <name>Zn(2+)</name>
        <dbReference type="ChEBI" id="CHEBI:29105"/>
    </ligand>
</feature>
<dbReference type="PANTHER" id="PTHR12589:SF7">
    <property type="entry name" value="6-PYRUVOYL TETRAHYDROBIOPTERIN SYNTHASE"/>
    <property type="match status" value="1"/>
</dbReference>
<dbReference type="InterPro" id="IPR007115">
    <property type="entry name" value="6-PTP_synth/QueD"/>
</dbReference>
<dbReference type="Pfam" id="PF01242">
    <property type="entry name" value="PTPS"/>
    <property type="match status" value="1"/>
</dbReference>
<evidence type="ECO:0000256" key="9">
    <source>
        <dbReference type="ARBA" id="ARBA00048807"/>
    </source>
</evidence>
<dbReference type="Gene3D" id="3.30.479.10">
    <property type="entry name" value="6-pyruvoyl tetrahydropterin synthase/QueD"/>
    <property type="match status" value="1"/>
</dbReference>